<accession>A0ABP9DYV3</accession>
<evidence type="ECO:0000313" key="3">
    <source>
        <dbReference type="Proteomes" id="UP001501323"/>
    </source>
</evidence>
<comment type="caution">
    <text evidence="2">The sequence shown here is derived from an EMBL/GenBank/DDBJ whole genome shotgun (WGS) entry which is preliminary data.</text>
</comment>
<reference evidence="3" key="1">
    <citation type="journal article" date="2019" name="Int. J. Syst. Evol. Microbiol.">
        <title>The Global Catalogue of Microorganisms (GCM) 10K type strain sequencing project: providing services to taxonomists for standard genome sequencing and annotation.</title>
        <authorList>
            <consortium name="The Broad Institute Genomics Platform"/>
            <consortium name="The Broad Institute Genome Sequencing Center for Infectious Disease"/>
            <person name="Wu L."/>
            <person name="Ma J."/>
        </authorList>
    </citation>
    <scope>NUCLEOTIDE SEQUENCE [LARGE SCALE GENOMIC DNA]</scope>
    <source>
        <strain evidence="3">JCM 18392</strain>
    </source>
</reference>
<dbReference type="Proteomes" id="UP001501323">
    <property type="component" value="Unassembled WGS sequence"/>
</dbReference>
<dbReference type="RefSeq" id="WP_345294886.1">
    <property type="nucleotide sequence ID" value="NZ_BAABJY010000002.1"/>
</dbReference>
<evidence type="ECO:0000256" key="1">
    <source>
        <dbReference type="SAM" id="MobiDB-lite"/>
    </source>
</evidence>
<proteinExistence type="predicted"/>
<evidence type="ECO:0000313" key="2">
    <source>
        <dbReference type="EMBL" id="GAA4863779.1"/>
    </source>
</evidence>
<keyword evidence="3" id="KW-1185">Reference proteome</keyword>
<feature type="region of interest" description="Disordered" evidence="1">
    <location>
        <begin position="38"/>
        <end position="74"/>
    </location>
</feature>
<sequence>MPSNPFPYRPLVIAALVVAVAGASGCSWFRKGSTLYRESPENRPLEVPPDLDRPNTDSAMKMPPGGGSVSRSSMSAPAATAAGNTGFTVEGERDAVFDRLGTALAGIEGVTVVTRAQLLGSFDIDYRGSKFLVRVAKAEGGSYVSAVDPRGLPATGEAPVQLMAALKAALGG</sequence>
<feature type="compositionally biased region" description="Basic and acidic residues" evidence="1">
    <location>
        <begin position="38"/>
        <end position="55"/>
    </location>
</feature>
<protein>
    <recommendedName>
        <fullName evidence="4">Beta-barrel assembly machine subunit BamC</fullName>
    </recommendedName>
</protein>
<evidence type="ECO:0008006" key="4">
    <source>
        <dbReference type="Google" id="ProtNLM"/>
    </source>
</evidence>
<name>A0ABP9DYV3_9GAMM</name>
<gene>
    <name evidence="2" type="ORF">GCM10023332_14910</name>
</gene>
<dbReference type="EMBL" id="BAABJY010000002">
    <property type="protein sequence ID" value="GAA4863779.1"/>
    <property type="molecule type" value="Genomic_DNA"/>
</dbReference>
<organism evidence="2 3">
    <name type="scientific">Luteimonas vadosa</name>
    <dbReference type="NCBI Taxonomy" id="1165507"/>
    <lineage>
        <taxon>Bacteria</taxon>
        <taxon>Pseudomonadati</taxon>
        <taxon>Pseudomonadota</taxon>
        <taxon>Gammaproteobacteria</taxon>
        <taxon>Lysobacterales</taxon>
        <taxon>Lysobacteraceae</taxon>
        <taxon>Luteimonas</taxon>
    </lineage>
</organism>